<dbReference type="Gene3D" id="1.10.510.10">
    <property type="entry name" value="Transferase(Phosphotransferase) domain 1"/>
    <property type="match status" value="1"/>
</dbReference>
<dbReference type="GO" id="GO:0004674">
    <property type="term" value="F:protein serine/threonine kinase activity"/>
    <property type="evidence" value="ECO:0007669"/>
    <property type="project" value="UniProtKB-KW"/>
</dbReference>
<dbReference type="InterPro" id="IPR011009">
    <property type="entry name" value="Kinase-like_dom_sf"/>
</dbReference>
<keyword evidence="4" id="KW-0723">Serine/threonine-protein kinase</keyword>
<dbReference type="InterPro" id="IPR051681">
    <property type="entry name" value="Ser/Thr_Kinases-Pseudokinases"/>
</dbReference>
<keyword evidence="4" id="KW-0808">Transferase</keyword>
<dbReference type="RefSeq" id="XP_012895546.1">
    <property type="nucleotide sequence ID" value="XM_013040092.1"/>
</dbReference>
<feature type="binding site" evidence="3">
    <location>
        <position position="53"/>
    </location>
    <ligand>
        <name>ATP</name>
        <dbReference type="ChEBI" id="CHEBI:30616"/>
    </ligand>
</feature>
<protein>
    <recommendedName>
        <fullName evidence="5">Protein kinase domain-containing protein</fullName>
    </recommendedName>
</protein>
<dbReference type="InterPro" id="IPR000719">
    <property type="entry name" value="Prot_kinase_dom"/>
</dbReference>
<evidence type="ECO:0000259" key="5">
    <source>
        <dbReference type="PROSITE" id="PS50011"/>
    </source>
</evidence>
<keyword evidence="4" id="KW-0418">Kinase</keyword>
<dbReference type="EMBL" id="FN668643">
    <property type="protein sequence ID" value="CBK21498.2"/>
    <property type="molecule type" value="Genomic_DNA"/>
</dbReference>
<sequence>MLQKWFRSLPWCRFEFNPNLKWEDIRLTSTLLGQGSYAAVYKGIYNNEEVAVKVWKQQLSQSDKVYFDREVDIQKRLDHPNCLKLYGVTTSPQGYPVLITELADCSLTKLTTQRSPQLPPLSAQEKYNFILEIARGIAYIHSCGFVHRDIKLDNILIKNGHVKIADFGLARSMQPVSLIVTFAGSPMFMAPELIMGQKVTQTIDIYSLGCVIDEIMTGKTCFWDYCMKGVTQERFFRDIRHGLRPTIDRSLPKEVRYLIGDCFKEKKYRPNAETVCHWIENWEYQKWEPKQNKCA</sequence>
<dbReference type="SMART" id="SM00220">
    <property type="entry name" value="S_TKc"/>
    <property type="match status" value="1"/>
</dbReference>
<dbReference type="OrthoDB" id="39098at2759"/>
<dbReference type="PROSITE" id="PS00107">
    <property type="entry name" value="PROTEIN_KINASE_ATP"/>
    <property type="match status" value="1"/>
</dbReference>
<evidence type="ECO:0000256" key="4">
    <source>
        <dbReference type="RuleBase" id="RU000304"/>
    </source>
</evidence>
<dbReference type="PROSITE" id="PS00108">
    <property type="entry name" value="PROTEIN_KINASE_ST"/>
    <property type="match status" value="1"/>
</dbReference>
<dbReference type="Pfam" id="PF00069">
    <property type="entry name" value="Pkinase"/>
    <property type="match status" value="1"/>
</dbReference>
<evidence type="ECO:0000256" key="2">
    <source>
        <dbReference type="ARBA" id="ARBA00022840"/>
    </source>
</evidence>
<dbReference type="GeneID" id="24918897"/>
<reference evidence="6" key="1">
    <citation type="submission" date="2010-02" db="EMBL/GenBank/DDBJ databases">
        <title>Sequencing and annotation of the Blastocystis hominis genome.</title>
        <authorList>
            <person name="Wincker P."/>
        </authorList>
    </citation>
    <scope>NUCLEOTIDE SEQUENCE</scope>
    <source>
        <strain evidence="6">Singapore isolate B</strain>
    </source>
</reference>
<feature type="domain" description="Protein kinase" evidence="5">
    <location>
        <begin position="26"/>
        <end position="283"/>
    </location>
</feature>
<dbReference type="InterPro" id="IPR017441">
    <property type="entry name" value="Protein_kinase_ATP_BS"/>
</dbReference>
<evidence type="ECO:0000313" key="7">
    <source>
        <dbReference type="Proteomes" id="UP000008312"/>
    </source>
</evidence>
<dbReference type="InterPro" id="IPR008271">
    <property type="entry name" value="Ser/Thr_kinase_AS"/>
</dbReference>
<dbReference type="PIRSF" id="PIRSF000654">
    <property type="entry name" value="Integrin-linked_kinase"/>
    <property type="match status" value="1"/>
</dbReference>
<dbReference type="AlphaFoldDB" id="D8M0A9"/>
<organism evidence="6">
    <name type="scientific">Blastocystis hominis</name>
    <dbReference type="NCBI Taxonomy" id="12968"/>
    <lineage>
        <taxon>Eukaryota</taxon>
        <taxon>Sar</taxon>
        <taxon>Stramenopiles</taxon>
        <taxon>Bigyra</taxon>
        <taxon>Opalozoa</taxon>
        <taxon>Opalinata</taxon>
        <taxon>Blastocystidae</taxon>
        <taxon>Blastocystis</taxon>
    </lineage>
</organism>
<dbReference type="Proteomes" id="UP000008312">
    <property type="component" value="Unassembled WGS sequence"/>
</dbReference>
<dbReference type="OMA" id="WIENWEY"/>
<dbReference type="GO" id="GO:0005524">
    <property type="term" value="F:ATP binding"/>
    <property type="evidence" value="ECO:0007669"/>
    <property type="project" value="UniProtKB-UniRule"/>
</dbReference>
<name>D8M0A9_BLAHO</name>
<dbReference type="PROSITE" id="PS50011">
    <property type="entry name" value="PROTEIN_KINASE_DOM"/>
    <property type="match status" value="1"/>
</dbReference>
<keyword evidence="1 3" id="KW-0547">Nucleotide-binding</keyword>
<evidence type="ECO:0000256" key="1">
    <source>
        <dbReference type="ARBA" id="ARBA00022741"/>
    </source>
</evidence>
<keyword evidence="7" id="KW-1185">Reference proteome</keyword>
<evidence type="ECO:0000313" key="6">
    <source>
        <dbReference type="EMBL" id="CBK21498.2"/>
    </source>
</evidence>
<dbReference type="InParanoid" id="D8M0A9"/>
<dbReference type="Gene3D" id="3.30.200.20">
    <property type="entry name" value="Phosphorylase Kinase, domain 1"/>
    <property type="match status" value="1"/>
</dbReference>
<keyword evidence="2 3" id="KW-0067">ATP-binding</keyword>
<comment type="similarity">
    <text evidence="4">Belongs to the protein kinase superfamily.</text>
</comment>
<dbReference type="PANTHER" id="PTHR44329">
    <property type="entry name" value="SERINE/THREONINE-PROTEIN KINASE TNNI3K-RELATED"/>
    <property type="match status" value="1"/>
</dbReference>
<proteinExistence type="inferred from homology"/>
<accession>D8M0A9</accession>
<dbReference type="SUPFAM" id="SSF56112">
    <property type="entry name" value="Protein kinase-like (PK-like)"/>
    <property type="match status" value="1"/>
</dbReference>
<evidence type="ECO:0000256" key="3">
    <source>
        <dbReference type="PROSITE-ProRule" id="PRU10141"/>
    </source>
</evidence>
<gene>
    <name evidence="6" type="ORF">GSBLH_T00001665001</name>
</gene>